<reference evidence="2" key="2">
    <citation type="journal article" date="2016" name="Int. J. Syst. Evol. Microbiol.">
        <title>Complete genome sequence and cell structure of Limnochorda pilosa, a Gram-negative spore-former within the phylum Firmicutes.</title>
        <authorList>
            <person name="Watanabe M."/>
            <person name="Kojima H."/>
            <person name="Fukui M."/>
        </authorList>
    </citation>
    <scope>NUCLEOTIDE SEQUENCE [LARGE SCALE GENOMIC DNA]</scope>
    <source>
        <strain evidence="2">HC45</strain>
    </source>
</reference>
<proteinExistence type="predicted"/>
<dbReference type="AlphaFoldDB" id="A0A0K2SJ18"/>
<dbReference type="Proteomes" id="UP000065807">
    <property type="component" value="Chromosome"/>
</dbReference>
<organism evidence="1 2">
    <name type="scientific">Limnochorda pilosa</name>
    <dbReference type="NCBI Taxonomy" id="1555112"/>
    <lineage>
        <taxon>Bacteria</taxon>
        <taxon>Bacillati</taxon>
        <taxon>Bacillota</taxon>
        <taxon>Limnochordia</taxon>
        <taxon>Limnochordales</taxon>
        <taxon>Limnochordaceae</taxon>
        <taxon>Limnochorda</taxon>
    </lineage>
</organism>
<dbReference type="OrthoDB" id="1711150at2"/>
<reference evidence="2" key="1">
    <citation type="submission" date="2015-07" db="EMBL/GenBank/DDBJ databases">
        <title>Complete genome sequence and phylogenetic analysis of Limnochorda pilosa.</title>
        <authorList>
            <person name="Watanabe M."/>
            <person name="Kojima H."/>
            <person name="Fukui M."/>
        </authorList>
    </citation>
    <scope>NUCLEOTIDE SEQUENCE [LARGE SCALE GENOMIC DNA]</scope>
    <source>
        <strain evidence="2">HC45</strain>
    </source>
</reference>
<evidence type="ECO:0000313" key="1">
    <source>
        <dbReference type="EMBL" id="BAS26829.1"/>
    </source>
</evidence>
<dbReference type="RefSeq" id="WP_068134903.1">
    <property type="nucleotide sequence ID" value="NZ_AP014924.1"/>
</dbReference>
<accession>A0A0K2SJ18</accession>
<keyword evidence="2" id="KW-1185">Reference proteome</keyword>
<sequence length="82" mass="8535">MNVEAIIDKVVEGMSIKTVIGEPMQIGALTLIPIVNVSTGSAPGAATPSLPATSRLQAAAVAVVPASRWPEYHHARREGVHP</sequence>
<dbReference type="EMBL" id="AP014924">
    <property type="protein sequence ID" value="BAS26829.1"/>
    <property type="molecule type" value="Genomic_DNA"/>
</dbReference>
<gene>
    <name evidence="1" type="ORF">LIP_0972</name>
</gene>
<name>A0A0K2SJ18_LIMPI</name>
<evidence type="ECO:0000313" key="2">
    <source>
        <dbReference type="Proteomes" id="UP000065807"/>
    </source>
</evidence>
<dbReference type="KEGG" id="lpil:LIP_0972"/>
<protein>
    <submittedName>
        <fullName evidence="1">Uncharacterized protein</fullName>
    </submittedName>
</protein>